<dbReference type="InterPro" id="IPR036737">
    <property type="entry name" value="OmpA-like_sf"/>
</dbReference>
<keyword evidence="3" id="KW-0812">Transmembrane</keyword>
<feature type="coiled-coil region" evidence="2">
    <location>
        <begin position="36"/>
        <end position="214"/>
    </location>
</feature>
<reference evidence="5 6" key="1">
    <citation type="submission" date="2017-10" db="EMBL/GenBank/DDBJ databases">
        <title>Genomics of the genus Arcobacter.</title>
        <authorList>
            <person name="Perez-Cataluna A."/>
            <person name="Figueras M.J."/>
        </authorList>
    </citation>
    <scope>NUCLEOTIDE SEQUENCE [LARGE SCALE GENOMIC DNA]</scope>
    <source>
        <strain evidence="5 6">CECT 8993</strain>
    </source>
</reference>
<dbReference type="AlphaFoldDB" id="A0A4V1LQZ5"/>
<sequence length="398" mass="46383">MENRDNNTNFWISYADLMAGLLFVFILLIGAIIVKYALLQDESNSLEARLKKERLALEKSKEELALKEDRLKNIVSELDKSEYEVLKLQEEAKELNEKLKYKLLENEQLKLSIDEKIKLLQEFNLSKEELENRLAKLEKENKELIEKRESLNKLIIDQDEKYAKLEKENEAKLDALVKESLDKEKLIELFKKKNQELEDEMKVIKTRLNDSQKDHLQLVTELENTKKKIKNLTGIKIRVITLLKEKLGKNIKIDPKNGNLTLSSNVLFDEGKSELKPNSKIFLKNAVYDYFQTILSNDEINKYIDKISIVGHTNSVGAFLYNLDLSQKRALSVMEFLLSLEFKNKDKLKELLVASGRSYLDPIYDKDGKEDKEASRRIEIKLNIKNEEAIKEIESILE</sequence>
<dbReference type="SUPFAM" id="SSF103088">
    <property type="entry name" value="OmpA-like"/>
    <property type="match status" value="1"/>
</dbReference>
<keyword evidence="3" id="KW-1133">Transmembrane helix</keyword>
<evidence type="ECO:0000259" key="4">
    <source>
        <dbReference type="PROSITE" id="PS51123"/>
    </source>
</evidence>
<dbReference type="InterPro" id="IPR006665">
    <property type="entry name" value="OmpA-like"/>
</dbReference>
<dbReference type="Pfam" id="PF00691">
    <property type="entry name" value="OmpA"/>
    <property type="match status" value="1"/>
</dbReference>
<evidence type="ECO:0000256" key="1">
    <source>
        <dbReference type="PROSITE-ProRule" id="PRU00473"/>
    </source>
</evidence>
<dbReference type="PANTHER" id="PTHR30329:SF21">
    <property type="entry name" value="LIPOPROTEIN YIAD-RELATED"/>
    <property type="match status" value="1"/>
</dbReference>
<protein>
    <recommendedName>
        <fullName evidence="4">OmpA-like domain-containing protein</fullName>
    </recommendedName>
</protein>
<dbReference type="CDD" id="cd07185">
    <property type="entry name" value="OmpA_C-like"/>
    <property type="match status" value="1"/>
</dbReference>
<name>A0A4V1LQZ5_9BACT</name>
<evidence type="ECO:0000256" key="2">
    <source>
        <dbReference type="SAM" id="Coils"/>
    </source>
</evidence>
<dbReference type="PROSITE" id="PS51123">
    <property type="entry name" value="OMPA_2"/>
    <property type="match status" value="1"/>
</dbReference>
<dbReference type="Proteomes" id="UP000290172">
    <property type="component" value="Unassembled WGS sequence"/>
</dbReference>
<proteinExistence type="predicted"/>
<feature type="transmembrane region" description="Helical" evidence="3">
    <location>
        <begin position="20"/>
        <end position="39"/>
    </location>
</feature>
<feature type="domain" description="OmpA-like" evidence="4">
    <location>
        <begin position="255"/>
        <end position="386"/>
    </location>
</feature>
<dbReference type="Gene3D" id="3.30.1330.60">
    <property type="entry name" value="OmpA-like domain"/>
    <property type="match status" value="1"/>
</dbReference>
<dbReference type="GO" id="GO:0016020">
    <property type="term" value="C:membrane"/>
    <property type="evidence" value="ECO:0007669"/>
    <property type="project" value="UniProtKB-UniRule"/>
</dbReference>
<keyword evidence="2" id="KW-0175">Coiled coil</keyword>
<dbReference type="RefSeq" id="WP_128982864.1">
    <property type="nucleotide sequence ID" value="NZ_PDKJ01000015.1"/>
</dbReference>
<keyword evidence="1 3" id="KW-0472">Membrane</keyword>
<dbReference type="EMBL" id="PDKJ01000015">
    <property type="protein sequence ID" value="RXJ66418.1"/>
    <property type="molecule type" value="Genomic_DNA"/>
</dbReference>
<dbReference type="PANTHER" id="PTHR30329">
    <property type="entry name" value="STATOR ELEMENT OF FLAGELLAR MOTOR COMPLEX"/>
    <property type="match status" value="1"/>
</dbReference>
<evidence type="ECO:0000256" key="3">
    <source>
        <dbReference type="SAM" id="Phobius"/>
    </source>
</evidence>
<accession>A0A4V1LQZ5</accession>
<comment type="caution">
    <text evidence="5">The sequence shown here is derived from an EMBL/GenBank/DDBJ whole genome shotgun (WGS) entry which is preliminary data.</text>
</comment>
<evidence type="ECO:0000313" key="5">
    <source>
        <dbReference type="EMBL" id="RXJ66418.1"/>
    </source>
</evidence>
<gene>
    <name evidence="5" type="ORF">CRV08_13150</name>
</gene>
<dbReference type="InterPro" id="IPR050330">
    <property type="entry name" value="Bact_OuterMem_StrucFunc"/>
</dbReference>
<evidence type="ECO:0000313" key="6">
    <source>
        <dbReference type="Proteomes" id="UP000290172"/>
    </source>
</evidence>
<organism evidence="5 6">
    <name type="scientific">Halarcobacter ebronensis</name>
    <dbReference type="NCBI Taxonomy" id="1462615"/>
    <lineage>
        <taxon>Bacteria</taxon>
        <taxon>Pseudomonadati</taxon>
        <taxon>Campylobacterota</taxon>
        <taxon>Epsilonproteobacteria</taxon>
        <taxon>Campylobacterales</taxon>
        <taxon>Arcobacteraceae</taxon>
        <taxon>Halarcobacter</taxon>
    </lineage>
</organism>